<accession>M7ZXV5</accession>
<evidence type="ECO:0000256" key="1">
    <source>
        <dbReference type="SAM" id="MobiDB-lite"/>
    </source>
</evidence>
<keyword evidence="2" id="KW-0472">Membrane</keyword>
<dbReference type="PANTHER" id="PTHR32100">
    <property type="entry name" value="OMEGA-6 FATTY ACID DESATURASE, CHLOROPLASTIC"/>
    <property type="match status" value="1"/>
</dbReference>
<reference evidence="3" key="1">
    <citation type="journal article" date="2013" name="Nature">
        <title>Draft genome of the wheat A-genome progenitor Triticum urartu.</title>
        <authorList>
            <person name="Ling H.Q."/>
            <person name="Zhao S."/>
            <person name="Liu D."/>
            <person name="Wang J."/>
            <person name="Sun H."/>
            <person name="Zhang C."/>
            <person name="Fan H."/>
            <person name="Li D."/>
            <person name="Dong L."/>
            <person name="Tao Y."/>
            <person name="Gao C."/>
            <person name="Wu H."/>
            <person name="Li Y."/>
            <person name="Cui Y."/>
            <person name="Guo X."/>
            <person name="Zheng S."/>
            <person name="Wang B."/>
            <person name="Yu K."/>
            <person name="Liang Q."/>
            <person name="Yang W."/>
            <person name="Lou X."/>
            <person name="Chen J."/>
            <person name="Feng M."/>
            <person name="Jian J."/>
            <person name="Zhang X."/>
            <person name="Luo G."/>
            <person name="Jiang Y."/>
            <person name="Liu J."/>
            <person name="Wang Z."/>
            <person name="Sha Y."/>
            <person name="Zhang B."/>
            <person name="Wu H."/>
            <person name="Tang D."/>
            <person name="Shen Q."/>
            <person name="Xue P."/>
            <person name="Zou S."/>
            <person name="Wang X."/>
            <person name="Liu X."/>
            <person name="Wang F."/>
            <person name="Yang Y."/>
            <person name="An X."/>
            <person name="Dong Z."/>
            <person name="Zhang K."/>
            <person name="Zhang X."/>
            <person name="Luo M.C."/>
            <person name="Dvorak J."/>
            <person name="Tong Y."/>
            <person name="Wang J."/>
            <person name="Yang H."/>
            <person name="Li Z."/>
            <person name="Wang D."/>
            <person name="Zhang A."/>
            <person name="Wang J."/>
        </authorList>
    </citation>
    <scope>NUCLEOTIDE SEQUENCE</scope>
</reference>
<gene>
    <name evidence="3" type="ORF">TRIUR3_32817</name>
</gene>
<organism evidence="3">
    <name type="scientific">Triticum urartu</name>
    <name type="common">Red wild einkorn</name>
    <name type="synonym">Crithodium urartu</name>
    <dbReference type="NCBI Taxonomy" id="4572"/>
    <lineage>
        <taxon>Eukaryota</taxon>
        <taxon>Viridiplantae</taxon>
        <taxon>Streptophyta</taxon>
        <taxon>Embryophyta</taxon>
        <taxon>Tracheophyta</taxon>
        <taxon>Spermatophyta</taxon>
        <taxon>Magnoliopsida</taxon>
        <taxon>Liliopsida</taxon>
        <taxon>Poales</taxon>
        <taxon>Poaceae</taxon>
        <taxon>BOP clade</taxon>
        <taxon>Pooideae</taxon>
        <taxon>Triticodae</taxon>
        <taxon>Triticeae</taxon>
        <taxon>Triticinae</taxon>
        <taxon>Triticum</taxon>
    </lineage>
</organism>
<feature type="region of interest" description="Disordered" evidence="1">
    <location>
        <begin position="207"/>
        <end position="240"/>
    </location>
</feature>
<evidence type="ECO:0000313" key="3">
    <source>
        <dbReference type="EMBL" id="EMS57220.1"/>
    </source>
</evidence>
<protein>
    <submittedName>
        <fullName evidence="3">Omega-6 fatty acid desaturase, endoplasmic reticulum isozyme 2</fullName>
    </submittedName>
</protein>
<keyword evidence="2" id="KW-0812">Transmembrane</keyword>
<dbReference type="EMBL" id="KD148185">
    <property type="protein sequence ID" value="EMS57220.1"/>
    <property type="molecule type" value="Genomic_DNA"/>
</dbReference>
<sequence>MKAPHLPFLCEFNDNKTLASYANGIYDYYDVEQIEEFVAFMGAYETESMFKEFEDFDDSVYRPENLAILKYCYENYEYNSDINAFIEKVSIVQEETNILQESMEEEVDKTRCLAQDLARVRRARWWDEWTGEVGDEGTKQSVHREEVGDSRHYSTHQIRDAPAQILSACAAPNPVLARLVHGQLPILPRFPYLSSFSSLTTRRLSPSRIPAAATTSPGGSPSVLQSSRPGSGGGRGDPGVQAVARSMQDVLEEIPGMWDGEIAVAESMVIKVLKKFLKVVIVIFEERYLLVPNEADATRLLQMGASNGFPGICGSIKSASWVPAAECIMGAGGRMTKKEREKQELLGCAGACEIFQRAPTDKRAFTLAQIKKSILPHCFQRSVIKSFSYVVYDLVIIVSLLYAALVWILALPSMQ</sequence>
<dbReference type="eggNOG" id="ENOG502QQNB">
    <property type="taxonomic scope" value="Eukaryota"/>
</dbReference>
<feature type="transmembrane region" description="Helical" evidence="2">
    <location>
        <begin position="389"/>
        <end position="411"/>
    </location>
</feature>
<proteinExistence type="predicted"/>
<dbReference type="STRING" id="4572.M7ZXV5"/>
<keyword evidence="2" id="KW-1133">Transmembrane helix</keyword>
<dbReference type="GO" id="GO:0016491">
    <property type="term" value="F:oxidoreductase activity"/>
    <property type="evidence" value="ECO:0007669"/>
    <property type="project" value="InterPro"/>
</dbReference>
<name>M7ZXV5_TRIUA</name>
<dbReference type="InterPro" id="IPR012171">
    <property type="entry name" value="Fatty_acid_desaturase"/>
</dbReference>
<evidence type="ECO:0000256" key="2">
    <source>
        <dbReference type="SAM" id="Phobius"/>
    </source>
</evidence>
<feature type="compositionally biased region" description="Polar residues" evidence="1">
    <location>
        <begin position="213"/>
        <end position="225"/>
    </location>
</feature>
<dbReference type="AlphaFoldDB" id="M7ZXV5"/>